<feature type="region of interest" description="Disordered" evidence="10">
    <location>
        <begin position="351"/>
        <end position="431"/>
    </location>
</feature>
<dbReference type="EMBL" id="CAJFDH010000002">
    <property type="protein sequence ID" value="CAD5212647.1"/>
    <property type="molecule type" value="Genomic_DNA"/>
</dbReference>
<dbReference type="Gene3D" id="3.30.200.20">
    <property type="entry name" value="Phosphorylase Kinase, domain 1"/>
    <property type="match status" value="1"/>
</dbReference>
<keyword evidence="3" id="KW-0597">Phosphoprotein</keyword>
<evidence type="ECO:0000256" key="2">
    <source>
        <dbReference type="ARBA" id="ARBA00022527"/>
    </source>
</evidence>
<dbReference type="PROSITE" id="PS50011">
    <property type="entry name" value="PROTEIN_KINASE_DOM"/>
    <property type="match status" value="1"/>
</dbReference>
<keyword evidence="7 8" id="KW-0067">ATP-binding</keyword>
<protein>
    <recommendedName>
        <fullName evidence="11">Protein kinase domain-containing protein</fullName>
    </recommendedName>
</protein>
<evidence type="ECO:0000256" key="9">
    <source>
        <dbReference type="RuleBase" id="RU000304"/>
    </source>
</evidence>
<dbReference type="InterPro" id="IPR008271">
    <property type="entry name" value="Ser/Thr_kinase_AS"/>
</dbReference>
<dbReference type="AlphaFoldDB" id="A0A811K9C3"/>
<dbReference type="InterPro" id="IPR045270">
    <property type="entry name" value="STKc_AGC"/>
</dbReference>
<keyword evidence="13" id="KW-1185">Reference proteome</keyword>
<evidence type="ECO:0000256" key="7">
    <source>
        <dbReference type="ARBA" id="ARBA00022840"/>
    </source>
</evidence>
<dbReference type="EMBL" id="CAJFCW020000002">
    <property type="protein sequence ID" value="CAG9097078.1"/>
    <property type="molecule type" value="Genomic_DNA"/>
</dbReference>
<dbReference type="SMART" id="SM00220">
    <property type="entry name" value="S_TKc"/>
    <property type="match status" value="1"/>
</dbReference>
<comment type="caution">
    <text evidence="12">The sequence shown here is derived from an EMBL/GenBank/DDBJ whole genome shotgun (WGS) entry which is preliminary data.</text>
</comment>
<evidence type="ECO:0000256" key="4">
    <source>
        <dbReference type="ARBA" id="ARBA00022679"/>
    </source>
</evidence>
<dbReference type="PANTHER" id="PTHR24351">
    <property type="entry name" value="RIBOSOMAL PROTEIN S6 KINASE"/>
    <property type="match status" value="1"/>
</dbReference>
<reference evidence="12" key="1">
    <citation type="submission" date="2020-09" db="EMBL/GenBank/DDBJ databases">
        <authorList>
            <person name="Kikuchi T."/>
        </authorList>
    </citation>
    <scope>NUCLEOTIDE SEQUENCE</scope>
    <source>
        <strain evidence="12">SH1</strain>
    </source>
</reference>
<evidence type="ECO:0000256" key="5">
    <source>
        <dbReference type="ARBA" id="ARBA00022741"/>
    </source>
</evidence>
<name>A0A811K9C3_9BILA</name>
<evidence type="ECO:0000256" key="1">
    <source>
        <dbReference type="ARBA" id="ARBA00001946"/>
    </source>
</evidence>
<keyword evidence="6" id="KW-0418">Kinase</keyword>
<feature type="compositionally biased region" description="Basic and acidic residues" evidence="10">
    <location>
        <begin position="386"/>
        <end position="420"/>
    </location>
</feature>
<evidence type="ECO:0000313" key="13">
    <source>
        <dbReference type="Proteomes" id="UP000614601"/>
    </source>
</evidence>
<evidence type="ECO:0000256" key="10">
    <source>
        <dbReference type="SAM" id="MobiDB-lite"/>
    </source>
</evidence>
<evidence type="ECO:0000256" key="6">
    <source>
        <dbReference type="ARBA" id="ARBA00022777"/>
    </source>
</evidence>
<dbReference type="OrthoDB" id="63267at2759"/>
<sequence length="431" mass="49639">MSSSLSAANFEHIKYLGEGGFGLVSVVKKIGGVDAGVNYAMKCLKKANAYRSEAAKGQVKTEIEVLKKLDDTFFVKLYYSFESKHLIHLVMDMVDGCDLFAYLQWVKRMGQKLPLTLTRFFAAQLVLAIDYLHCGGMAYRDLKPENIMMDRDGYIKLIDFGYTKSNVKKETLMFTFAGTTTHLPPEGYYPQKGYTWMVDWWSLGIVIHEMHFGKIPFDSRDIQELWRQIEEDKLDLPKSTDAGLKKLLQKLLEKDPTKRAGSEGLAEFKKFDFFKRMNFEALALKKLVIPLKVLVPTKEELYIDEIDTSWFEKNDFEGFGDVYIAEHLKPTLEANNEDENDENAAPKINSEAKNQAKEQIEKEAKEPEKQPQKEAKRPRGRPRKEAKKEDKPAKEAEKPKEEEKKATKRKAKEEPIEAAKRPRRANVRYLN</sequence>
<dbReference type="GO" id="GO:0004674">
    <property type="term" value="F:protein serine/threonine kinase activity"/>
    <property type="evidence" value="ECO:0007669"/>
    <property type="project" value="UniProtKB-KW"/>
</dbReference>
<dbReference type="PROSITE" id="PS00108">
    <property type="entry name" value="PROTEIN_KINASE_ST"/>
    <property type="match status" value="1"/>
</dbReference>
<comment type="cofactor">
    <cofactor evidence="1">
        <name>Mg(2+)</name>
        <dbReference type="ChEBI" id="CHEBI:18420"/>
    </cofactor>
</comment>
<feature type="binding site" evidence="8">
    <location>
        <position position="42"/>
    </location>
    <ligand>
        <name>ATP</name>
        <dbReference type="ChEBI" id="CHEBI:30616"/>
    </ligand>
</feature>
<dbReference type="PROSITE" id="PS00107">
    <property type="entry name" value="PROTEIN_KINASE_ATP"/>
    <property type="match status" value="1"/>
</dbReference>
<dbReference type="Gene3D" id="1.10.510.10">
    <property type="entry name" value="Transferase(Phosphotransferase) domain 1"/>
    <property type="match status" value="1"/>
</dbReference>
<organism evidence="12 13">
    <name type="scientific">Bursaphelenchus okinawaensis</name>
    <dbReference type="NCBI Taxonomy" id="465554"/>
    <lineage>
        <taxon>Eukaryota</taxon>
        <taxon>Metazoa</taxon>
        <taxon>Ecdysozoa</taxon>
        <taxon>Nematoda</taxon>
        <taxon>Chromadorea</taxon>
        <taxon>Rhabditida</taxon>
        <taxon>Tylenchina</taxon>
        <taxon>Tylenchomorpha</taxon>
        <taxon>Aphelenchoidea</taxon>
        <taxon>Aphelenchoididae</taxon>
        <taxon>Bursaphelenchus</taxon>
    </lineage>
</organism>
<dbReference type="Proteomes" id="UP000614601">
    <property type="component" value="Unassembled WGS sequence"/>
</dbReference>
<feature type="domain" description="Protein kinase" evidence="11">
    <location>
        <begin position="10"/>
        <end position="274"/>
    </location>
</feature>
<comment type="similarity">
    <text evidence="9">Belongs to the protein kinase superfamily.</text>
</comment>
<dbReference type="FunFam" id="1.10.510.10:FF:000571">
    <property type="entry name" value="Maternal embryonic leucine zipper kinase"/>
    <property type="match status" value="1"/>
</dbReference>
<evidence type="ECO:0000256" key="3">
    <source>
        <dbReference type="ARBA" id="ARBA00022553"/>
    </source>
</evidence>
<dbReference type="InterPro" id="IPR011009">
    <property type="entry name" value="Kinase-like_dom_sf"/>
</dbReference>
<dbReference type="GO" id="GO:0005524">
    <property type="term" value="F:ATP binding"/>
    <property type="evidence" value="ECO:0007669"/>
    <property type="project" value="UniProtKB-UniRule"/>
</dbReference>
<dbReference type="Pfam" id="PF00069">
    <property type="entry name" value="Pkinase"/>
    <property type="match status" value="1"/>
</dbReference>
<evidence type="ECO:0000256" key="8">
    <source>
        <dbReference type="PROSITE-ProRule" id="PRU10141"/>
    </source>
</evidence>
<dbReference type="CDD" id="cd05123">
    <property type="entry name" value="STKc_AGC"/>
    <property type="match status" value="1"/>
</dbReference>
<gene>
    <name evidence="12" type="ORF">BOKJ2_LOCUS4448</name>
</gene>
<evidence type="ECO:0000313" key="12">
    <source>
        <dbReference type="EMBL" id="CAD5212647.1"/>
    </source>
</evidence>
<keyword evidence="5 8" id="KW-0547">Nucleotide-binding</keyword>
<dbReference type="InterPro" id="IPR017441">
    <property type="entry name" value="Protein_kinase_ATP_BS"/>
</dbReference>
<feature type="compositionally biased region" description="Basic residues" evidence="10">
    <location>
        <begin position="421"/>
        <end position="431"/>
    </location>
</feature>
<feature type="compositionally biased region" description="Basic and acidic residues" evidence="10">
    <location>
        <begin position="354"/>
        <end position="377"/>
    </location>
</feature>
<proteinExistence type="inferred from homology"/>
<accession>A0A811K9C3</accession>
<dbReference type="Proteomes" id="UP000783686">
    <property type="component" value="Unassembled WGS sequence"/>
</dbReference>
<keyword evidence="2 9" id="KW-0723">Serine/threonine-protein kinase</keyword>
<evidence type="ECO:0000259" key="11">
    <source>
        <dbReference type="PROSITE" id="PS50011"/>
    </source>
</evidence>
<dbReference type="InterPro" id="IPR000719">
    <property type="entry name" value="Prot_kinase_dom"/>
</dbReference>
<keyword evidence="4" id="KW-0808">Transferase</keyword>
<dbReference type="SUPFAM" id="SSF56112">
    <property type="entry name" value="Protein kinase-like (PK-like)"/>
    <property type="match status" value="1"/>
</dbReference>